<dbReference type="Proteomes" id="UP000294927">
    <property type="component" value="Unassembled WGS sequence"/>
</dbReference>
<dbReference type="InterPro" id="IPR042070">
    <property type="entry name" value="PucR_C-HTH_sf"/>
</dbReference>
<proteinExistence type="predicted"/>
<gene>
    <name evidence="3" type="ORF">CLV71_10226</name>
</gene>
<dbReference type="Pfam" id="PF13556">
    <property type="entry name" value="HTH_30"/>
    <property type="match status" value="1"/>
</dbReference>
<organism evidence="3 4">
    <name type="scientific">Actinophytocola oryzae</name>
    <dbReference type="NCBI Taxonomy" id="502181"/>
    <lineage>
        <taxon>Bacteria</taxon>
        <taxon>Bacillati</taxon>
        <taxon>Actinomycetota</taxon>
        <taxon>Actinomycetes</taxon>
        <taxon>Pseudonocardiales</taxon>
        <taxon>Pseudonocardiaceae</taxon>
    </lineage>
</organism>
<dbReference type="InterPro" id="IPR051448">
    <property type="entry name" value="CdaR-like_regulators"/>
</dbReference>
<keyword evidence="4" id="KW-1185">Reference proteome</keyword>
<dbReference type="AlphaFoldDB" id="A0A4R7W1H7"/>
<dbReference type="Gene3D" id="1.10.10.2840">
    <property type="entry name" value="PucR C-terminal helix-turn-helix domain"/>
    <property type="match status" value="1"/>
</dbReference>
<dbReference type="InterPro" id="IPR025736">
    <property type="entry name" value="PucR_C-HTH_dom"/>
</dbReference>
<evidence type="ECO:0000259" key="1">
    <source>
        <dbReference type="Pfam" id="PF13556"/>
    </source>
</evidence>
<name>A0A4R7W1H7_9PSEU</name>
<dbReference type="PANTHER" id="PTHR33744:SF1">
    <property type="entry name" value="DNA-BINDING TRANSCRIPTIONAL ACTIVATOR ADER"/>
    <property type="match status" value="1"/>
</dbReference>
<evidence type="ECO:0000313" key="4">
    <source>
        <dbReference type="Proteomes" id="UP000294927"/>
    </source>
</evidence>
<evidence type="ECO:0000259" key="2">
    <source>
        <dbReference type="Pfam" id="PF25906"/>
    </source>
</evidence>
<reference evidence="3 4" key="1">
    <citation type="submission" date="2019-03" db="EMBL/GenBank/DDBJ databases">
        <title>Genomic Encyclopedia of Archaeal and Bacterial Type Strains, Phase II (KMG-II): from individual species to whole genera.</title>
        <authorList>
            <person name="Goeker M."/>
        </authorList>
    </citation>
    <scope>NUCLEOTIDE SEQUENCE [LARGE SCALE GENOMIC DNA]</scope>
    <source>
        <strain evidence="3 4">DSM 45499</strain>
    </source>
</reference>
<feature type="domain" description="PucR C-terminal helix-turn-helix" evidence="1">
    <location>
        <begin position="334"/>
        <end position="390"/>
    </location>
</feature>
<protein>
    <submittedName>
        <fullName evidence="3">PucR-like helix-turn-helix protein</fullName>
    </submittedName>
</protein>
<dbReference type="Pfam" id="PF25906">
    <property type="entry name" value="PucR-like_N"/>
    <property type="match status" value="1"/>
</dbReference>
<evidence type="ECO:0000313" key="3">
    <source>
        <dbReference type="EMBL" id="TDV55965.1"/>
    </source>
</evidence>
<sequence length="399" mass="44310">MHTRTRVPSESATRLRQLSDLLVKEVLREIQDNVDAYAPPLPTRLHAGFVHVIETGIDLCFDAVFRTGGGRADWRPVIRAVGEGEFLRGRTTEPLQAALRIGARVVWRHVSLNAAELGASPESLSDMAEAVFAWVDELSREAIAGHHDAQARARERVSHLDVREQARQQLARIILSGGPADQEWVRTLAQAADWPLPDRVVTIAVEPRGENDDLDEIAALREVLVDRVDSASPCVVMPDPGQERDGVADLLAGRRAAVGPAVGLAEAHRSLLLARRLLGLSRARDEPTQRISWCQDNLTTLLLLVDPFLTAQLQEHIETAFAGLTHKQRDRMATTLLAWLQRCGTHNEIAARLDVHPQTFRYRVHQLQELLGDKLADPDARLAMELALRARMLFETESG</sequence>
<dbReference type="PANTHER" id="PTHR33744">
    <property type="entry name" value="CARBOHYDRATE DIACID REGULATOR"/>
    <property type="match status" value="1"/>
</dbReference>
<comment type="caution">
    <text evidence="3">The sequence shown here is derived from an EMBL/GenBank/DDBJ whole genome shotgun (WGS) entry which is preliminary data.</text>
</comment>
<accession>A0A4R7W1H7</accession>
<dbReference type="EMBL" id="SOCP01000002">
    <property type="protein sequence ID" value="TDV55965.1"/>
    <property type="molecule type" value="Genomic_DNA"/>
</dbReference>
<feature type="domain" description="PucR-like N-terminal" evidence="2">
    <location>
        <begin position="6"/>
        <end position="157"/>
    </location>
</feature>
<dbReference type="InterPro" id="IPR058663">
    <property type="entry name" value="PucR-like_N"/>
</dbReference>